<dbReference type="AlphaFoldDB" id="A0A0V0J920"/>
<dbReference type="InterPro" id="IPR001012">
    <property type="entry name" value="UBX_dom"/>
</dbReference>
<name>A0A0V0J920_SCHSO</name>
<dbReference type="GO" id="GO:0005634">
    <property type="term" value="C:nucleus"/>
    <property type="evidence" value="ECO:0007669"/>
    <property type="project" value="TreeGrafter"/>
</dbReference>
<dbReference type="SMART" id="SM00166">
    <property type="entry name" value="UBX"/>
    <property type="match status" value="1"/>
</dbReference>
<dbReference type="PROSITE" id="PS50033">
    <property type="entry name" value="UBX"/>
    <property type="match status" value="1"/>
</dbReference>
<evidence type="ECO:0008006" key="11">
    <source>
        <dbReference type="Google" id="ProtNLM"/>
    </source>
</evidence>
<keyword evidence="4" id="KW-0862">Zinc</keyword>
<dbReference type="GO" id="GO:0031397">
    <property type="term" value="P:negative regulation of protein ubiquitination"/>
    <property type="evidence" value="ECO:0007669"/>
    <property type="project" value="TreeGrafter"/>
</dbReference>
<dbReference type="Pfam" id="PF24560">
    <property type="entry name" value="zf-C2H2_OTU1_C"/>
    <property type="match status" value="1"/>
</dbReference>
<proteinExistence type="predicted"/>
<sequence length="326" mass="36963">MSSDLEYLVEMGWTRDHAEKALKETNYQGLQAALEWIVDHPPEEKEPAKTSTIEGDLSADQEPPLTALVCQSYKCEDCGKQLKSEEEIQVHSARTGHANFSESADTVKPLTEEEKQAQIKRISEYLEKKKIQRQEEERVRQIEDEKRRREQGKTLVSAKIKFQEEEMRRVAEQTRREKAEDKAYRERLRAEIARDREEKMARAAAAKAEASGSPLPPSPVHQPVAATTPKNAPTYSRPTECRLQVRTPTGQPVVATFKPSEPLSAVVLYVSQQWPGAPPNGVDTREITLQTTFPTRKFTEEDLQRSLEDLGLCPSAVLMAQHKPVY</sequence>
<dbReference type="SUPFAM" id="SSF54236">
    <property type="entry name" value="Ubiquitin-like"/>
    <property type="match status" value="1"/>
</dbReference>
<evidence type="ECO:0000313" key="10">
    <source>
        <dbReference type="EMBL" id="JAP61642.1"/>
    </source>
</evidence>
<gene>
    <name evidence="10" type="ORF">TR96424</name>
</gene>
<feature type="domain" description="UBX" evidence="8">
    <location>
        <begin position="236"/>
        <end position="320"/>
    </location>
</feature>
<feature type="region of interest" description="Disordered" evidence="6">
    <location>
        <begin position="41"/>
        <end position="60"/>
    </location>
</feature>
<dbReference type="PANTHER" id="PTHR46340:SF1">
    <property type="entry name" value="UBX DOMAIN-CONTAINING PROTEIN 1"/>
    <property type="match status" value="1"/>
</dbReference>
<dbReference type="GO" id="GO:0005737">
    <property type="term" value="C:cytoplasm"/>
    <property type="evidence" value="ECO:0007669"/>
    <property type="project" value="UniProtKB-SubCell"/>
</dbReference>
<keyword evidence="4" id="KW-0479">Metal-binding</keyword>
<feature type="coiled-coil region" evidence="5">
    <location>
        <begin position="160"/>
        <end position="191"/>
    </location>
</feature>
<dbReference type="Pfam" id="PF00789">
    <property type="entry name" value="UBX"/>
    <property type="match status" value="1"/>
</dbReference>
<evidence type="ECO:0000256" key="2">
    <source>
        <dbReference type="ARBA" id="ARBA00022490"/>
    </source>
</evidence>
<dbReference type="GO" id="GO:0036435">
    <property type="term" value="F:K48-linked polyubiquitin modification-dependent protein binding"/>
    <property type="evidence" value="ECO:0007669"/>
    <property type="project" value="TreeGrafter"/>
</dbReference>
<dbReference type="SMART" id="SM00165">
    <property type="entry name" value="UBA"/>
    <property type="match status" value="1"/>
</dbReference>
<protein>
    <recommendedName>
        <fullName evidence="11">UBX domain-containing protein 1</fullName>
    </recommendedName>
</protein>
<evidence type="ECO:0000259" key="8">
    <source>
        <dbReference type="PROSITE" id="PS50033"/>
    </source>
</evidence>
<dbReference type="PROSITE" id="PS00028">
    <property type="entry name" value="ZINC_FINGER_C2H2_1"/>
    <property type="match status" value="1"/>
</dbReference>
<dbReference type="PROSITE" id="PS50157">
    <property type="entry name" value="ZINC_FINGER_C2H2_2"/>
    <property type="match status" value="1"/>
</dbReference>
<dbReference type="GO" id="GO:0008270">
    <property type="term" value="F:zinc ion binding"/>
    <property type="evidence" value="ECO:0007669"/>
    <property type="project" value="UniProtKB-KW"/>
</dbReference>
<dbReference type="InterPro" id="IPR015940">
    <property type="entry name" value="UBA"/>
</dbReference>
<dbReference type="InterPro" id="IPR029071">
    <property type="entry name" value="Ubiquitin-like_domsf"/>
</dbReference>
<evidence type="ECO:0000256" key="6">
    <source>
        <dbReference type="SAM" id="MobiDB-lite"/>
    </source>
</evidence>
<dbReference type="Gene3D" id="1.10.8.10">
    <property type="entry name" value="DNA helicase RuvA subunit, C-terminal domain"/>
    <property type="match status" value="1"/>
</dbReference>
<feature type="region of interest" description="Disordered" evidence="6">
    <location>
        <begin position="133"/>
        <end position="152"/>
    </location>
</feature>
<comment type="subcellular location">
    <subcellularLocation>
        <location evidence="1">Cytoplasm</location>
    </subcellularLocation>
</comment>
<feature type="region of interest" description="Disordered" evidence="6">
    <location>
        <begin position="203"/>
        <end position="237"/>
    </location>
</feature>
<evidence type="ECO:0000256" key="5">
    <source>
        <dbReference type="SAM" id="Coils"/>
    </source>
</evidence>
<evidence type="ECO:0000256" key="3">
    <source>
        <dbReference type="ARBA" id="ARBA00023054"/>
    </source>
</evidence>
<accession>A0A0V0J920</accession>
<feature type="region of interest" description="Disordered" evidence="6">
    <location>
        <begin position="92"/>
        <end position="112"/>
    </location>
</feature>
<keyword evidence="2" id="KW-0963">Cytoplasm</keyword>
<dbReference type="InterPro" id="IPR057766">
    <property type="entry name" value="Znf-C2H2_OTU1-like_C"/>
</dbReference>
<organism evidence="10">
    <name type="scientific">Schistocephalus solidus</name>
    <name type="common">Tapeworm</name>
    <dbReference type="NCBI Taxonomy" id="70667"/>
    <lineage>
        <taxon>Eukaryota</taxon>
        <taxon>Metazoa</taxon>
        <taxon>Spiralia</taxon>
        <taxon>Lophotrochozoa</taxon>
        <taxon>Platyhelminthes</taxon>
        <taxon>Cestoda</taxon>
        <taxon>Eucestoda</taxon>
        <taxon>Diphyllobothriidea</taxon>
        <taxon>Diphyllobothriidae</taxon>
        <taxon>Schistocephalus</taxon>
    </lineage>
</organism>
<dbReference type="InterPro" id="IPR013087">
    <property type="entry name" value="Znf_C2H2_type"/>
</dbReference>
<evidence type="ECO:0000259" key="9">
    <source>
        <dbReference type="PROSITE" id="PS50157"/>
    </source>
</evidence>
<evidence type="ECO:0000256" key="4">
    <source>
        <dbReference type="PROSITE-ProRule" id="PRU00042"/>
    </source>
</evidence>
<dbReference type="PANTHER" id="PTHR46340">
    <property type="entry name" value="UBX DOMAIN-CONTAINING PROTEIN 1"/>
    <property type="match status" value="1"/>
</dbReference>
<dbReference type="GO" id="GO:0032435">
    <property type="term" value="P:negative regulation of proteasomal ubiquitin-dependent protein catabolic process"/>
    <property type="evidence" value="ECO:0007669"/>
    <property type="project" value="TreeGrafter"/>
</dbReference>
<feature type="compositionally biased region" description="Polar residues" evidence="6">
    <location>
        <begin position="228"/>
        <end position="237"/>
    </location>
</feature>
<dbReference type="Gene3D" id="3.10.20.90">
    <property type="entry name" value="Phosphatidylinositol 3-kinase Catalytic Subunit, Chain A, domain 1"/>
    <property type="match status" value="1"/>
</dbReference>
<dbReference type="GO" id="GO:1903094">
    <property type="term" value="P:negative regulation of protein K48-linked deubiquitination"/>
    <property type="evidence" value="ECO:0007669"/>
    <property type="project" value="TreeGrafter"/>
</dbReference>
<evidence type="ECO:0000259" key="7">
    <source>
        <dbReference type="PROSITE" id="PS50030"/>
    </source>
</evidence>
<dbReference type="EMBL" id="GEEE01001583">
    <property type="protein sequence ID" value="JAP61642.1"/>
    <property type="molecule type" value="Transcribed_RNA"/>
</dbReference>
<reference evidence="10" key="1">
    <citation type="submission" date="2016-01" db="EMBL/GenBank/DDBJ databases">
        <title>Reference transcriptome for the parasite Schistocephalus solidus: insights into the molecular evolution of parasitism.</title>
        <authorList>
            <person name="Hebert F.O."/>
            <person name="Grambauer S."/>
            <person name="Barber I."/>
            <person name="Landry C.R."/>
            <person name="Aubin-Horth N."/>
        </authorList>
    </citation>
    <scope>NUCLEOTIDE SEQUENCE</scope>
</reference>
<keyword evidence="4" id="KW-0863">Zinc-finger</keyword>
<dbReference type="InterPro" id="IPR009060">
    <property type="entry name" value="UBA-like_sf"/>
</dbReference>
<keyword evidence="3 5" id="KW-0175">Coiled coil</keyword>
<feature type="domain" description="C2H2-type" evidence="9">
    <location>
        <begin position="73"/>
        <end position="102"/>
    </location>
</feature>
<dbReference type="SUPFAM" id="SSF46934">
    <property type="entry name" value="UBA-like"/>
    <property type="match status" value="1"/>
</dbReference>
<evidence type="ECO:0000256" key="1">
    <source>
        <dbReference type="ARBA" id="ARBA00004496"/>
    </source>
</evidence>
<dbReference type="PROSITE" id="PS50030">
    <property type="entry name" value="UBA"/>
    <property type="match status" value="1"/>
</dbReference>
<dbReference type="Pfam" id="PF22562">
    <property type="entry name" value="UBA_7"/>
    <property type="match status" value="1"/>
</dbReference>
<feature type="domain" description="UBA" evidence="7">
    <location>
        <begin position="1"/>
        <end position="40"/>
    </location>
</feature>